<dbReference type="PANTHER" id="PTHR45339:SF1">
    <property type="entry name" value="HYBRID SIGNAL TRANSDUCTION HISTIDINE KINASE J"/>
    <property type="match status" value="1"/>
</dbReference>
<gene>
    <name evidence="7" type="ORF">TI39_contig323g00014</name>
</gene>
<evidence type="ECO:0000256" key="5">
    <source>
        <dbReference type="SAM" id="MobiDB-lite"/>
    </source>
</evidence>
<dbReference type="SUPFAM" id="SSF52172">
    <property type="entry name" value="CheY-like"/>
    <property type="match status" value="1"/>
</dbReference>
<name>A0A0F4GU18_9PEZI</name>
<dbReference type="CDD" id="cd22249">
    <property type="entry name" value="UDM1_RNF168_RNF169-like"/>
    <property type="match status" value="1"/>
</dbReference>
<dbReference type="PROSITE" id="PS50110">
    <property type="entry name" value="RESPONSE_REGULATORY"/>
    <property type="match status" value="1"/>
</dbReference>
<feature type="compositionally biased region" description="Polar residues" evidence="5">
    <location>
        <begin position="212"/>
        <end position="221"/>
    </location>
</feature>
<evidence type="ECO:0000256" key="2">
    <source>
        <dbReference type="ARBA" id="ARBA00023012"/>
    </source>
</evidence>
<evidence type="ECO:0000313" key="8">
    <source>
        <dbReference type="Proteomes" id="UP000033647"/>
    </source>
</evidence>
<comment type="similarity">
    <text evidence="3">Belongs to the SSK1 family.</text>
</comment>
<feature type="compositionally biased region" description="Polar residues" evidence="5">
    <location>
        <begin position="149"/>
        <end position="169"/>
    </location>
</feature>
<feature type="compositionally biased region" description="Polar residues" evidence="5">
    <location>
        <begin position="459"/>
        <end position="475"/>
    </location>
</feature>
<dbReference type="EMBL" id="LAFY01000315">
    <property type="protein sequence ID" value="KJY00538.1"/>
    <property type="molecule type" value="Genomic_DNA"/>
</dbReference>
<feature type="compositionally biased region" description="Basic and acidic residues" evidence="5">
    <location>
        <begin position="101"/>
        <end position="113"/>
    </location>
</feature>
<keyword evidence="8" id="KW-1185">Reference proteome</keyword>
<dbReference type="PANTHER" id="PTHR45339">
    <property type="entry name" value="HYBRID SIGNAL TRANSDUCTION HISTIDINE KINASE J"/>
    <property type="match status" value="1"/>
</dbReference>
<evidence type="ECO:0000259" key="6">
    <source>
        <dbReference type="PROSITE" id="PS50110"/>
    </source>
</evidence>
<comment type="caution">
    <text evidence="7">The sequence shown here is derived from an EMBL/GenBank/DDBJ whole genome shotgun (WGS) entry which is preliminary data.</text>
</comment>
<accession>A0A0F4GU18</accession>
<dbReference type="Proteomes" id="UP000033647">
    <property type="component" value="Unassembled WGS sequence"/>
</dbReference>
<dbReference type="Gene3D" id="3.40.50.2300">
    <property type="match status" value="1"/>
</dbReference>
<dbReference type="AlphaFoldDB" id="A0A0F4GU18"/>
<dbReference type="GO" id="GO:0000156">
    <property type="term" value="F:phosphorelay response regulator activity"/>
    <property type="evidence" value="ECO:0007669"/>
    <property type="project" value="UniProtKB-ARBA"/>
</dbReference>
<evidence type="ECO:0000256" key="3">
    <source>
        <dbReference type="ARBA" id="ARBA00093463"/>
    </source>
</evidence>
<feature type="compositionally biased region" description="Low complexity" evidence="5">
    <location>
        <begin position="834"/>
        <end position="846"/>
    </location>
</feature>
<dbReference type="InterPro" id="IPR011006">
    <property type="entry name" value="CheY-like_superfamily"/>
</dbReference>
<dbReference type="Pfam" id="PF00072">
    <property type="entry name" value="Response_reg"/>
    <property type="match status" value="1"/>
</dbReference>
<dbReference type="OrthoDB" id="21225at2759"/>
<organism evidence="7 8">
    <name type="scientific">Zymoseptoria brevis</name>
    <dbReference type="NCBI Taxonomy" id="1047168"/>
    <lineage>
        <taxon>Eukaryota</taxon>
        <taxon>Fungi</taxon>
        <taxon>Dikarya</taxon>
        <taxon>Ascomycota</taxon>
        <taxon>Pezizomycotina</taxon>
        <taxon>Dothideomycetes</taxon>
        <taxon>Dothideomycetidae</taxon>
        <taxon>Mycosphaerellales</taxon>
        <taxon>Mycosphaerellaceae</taxon>
        <taxon>Zymoseptoria</taxon>
    </lineage>
</organism>
<proteinExistence type="inferred from homology"/>
<keyword evidence="1 4" id="KW-0597">Phosphoprotein</keyword>
<evidence type="ECO:0000256" key="4">
    <source>
        <dbReference type="PROSITE-ProRule" id="PRU00169"/>
    </source>
</evidence>
<evidence type="ECO:0000256" key="1">
    <source>
        <dbReference type="ARBA" id="ARBA00022553"/>
    </source>
</evidence>
<protein>
    <recommendedName>
        <fullName evidence="6">Response regulatory domain-containing protein</fullName>
    </recommendedName>
</protein>
<dbReference type="FunFam" id="3.40.50.2300:FF:000146">
    <property type="entry name" value="Putative two-component response regulator SSK1p"/>
    <property type="match status" value="1"/>
</dbReference>
<feature type="compositionally biased region" description="Low complexity" evidence="5">
    <location>
        <begin position="16"/>
        <end position="54"/>
    </location>
</feature>
<reference evidence="7 8" key="1">
    <citation type="submission" date="2015-03" db="EMBL/GenBank/DDBJ databases">
        <title>RNA-seq based gene annotation and comparative genomics of four Zymoseptoria species reveal species-specific pathogenicity related genes and transposable element activity.</title>
        <authorList>
            <person name="Grandaubert J."/>
            <person name="Bhattacharyya A."/>
            <person name="Stukenbrock E.H."/>
        </authorList>
    </citation>
    <scope>NUCLEOTIDE SEQUENCE [LARGE SCALE GENOMIC DNA]</scope>
    <source>
        <strain evidence="7 8">Zb18110</strain>
    </source>
</reference>
<dbReference type="STRING" id="1047168.A0A0F4GU18"/>
<feature type="domain" description="Response regulatory" evidence="6">
    <location>
        <begin position="585"/>
        <end position="751"/>
    </location>
</feature>
<feature type="region of interest" description="Disordered" evidence="5">
    <location>
        <begin position="76"/>
        <end position="221"/>
    </location>
</feature>
<evidence type="ECO:0000313" key="7">
    <source>
        <dbReference type="EMBL" id="KJY00538.1"/>
    </source>
</evidence>
<sequence>MARFNLRPFFRRIHSSSHTSTSKRSDSVSATSTSTAATSVIPSPGLPGSTGPSPQKSLSIADLREKRSAHQGADIIPELPLEHRLPPPVDNINTATGTSAGKDDNHSVERRPSLSETLVSSSAGPGAQLQKLDSDGQLPPPLHVDIDELSNNPQLTLEQPTPDDYSTNPADLAGIKSSPDFHPPSADPHIDRPTDHTTTSTALPHSNDELPTDSSLHRQQSLVDSTDAAVINTLIHNPTVADSSAFLPGISSSASSSMATSARRKIWVKRPGASATLVQIKEDDLVDDVRDMILRKYANSLGKTFDAPDMTLRIATRLAHGSARDERLLGPEEEMCHTIDTYYPGGQTVEEALLIDVPQKRTPKPSPRPYQHMSYHTMDEFRPAENGTDYFPPMPAVIQPTLPQTALPHPRDAHHNLAPEHPRSMAVVNTGQIPPIPSPGGVARRHRADREHRPKYGRQHTSSPTILSHNPTTGVSMPATHRSSNRPRNGSSASESVHANGVPVAPPLPSPAAPEAQPTAKTISTPSTPLGGAAPNTNRSARPRKTRRQTPDKATSLSRNRQEADVYPTLPSISSMLDASVPPINVLIVEDNIINLRILEGLMKRLKVRWQTAMNGQIAVDKWRSGGYHLVLMDIQMPIMNGLQATKEIRRLERVNGIGVFSSSAPNSPAEIDVATTNGRAGEKKEAIKHDPADDKLAMEEGLFKSPIIIVALTASSLQSDRHAALAAGCNDYLTKPVDFVWLERKVKEWGCMQALIDFDGWRKWKDFAAKADAGKTEEQRQKDRELEEKQKIKAEKMAKLQEKQKARQEELQREKERKKRESLQGADSVPGLAPEAAQETAAAAS</sequence>
<dbReference type="CDD" id="cd17546">
    <property type="entry name" value="REC_hyHK_CKI1_RcsC-like"/>
    <property type="match status" value="1"/>
</dbReference>
<feature type="compositionally biased region" description="Polar residues" evidence="5">
    <location>
        <begin position="519"/>
        <end position="528"/>
    </location>
</feature>
<keyword evidence="2" id="KW-0902">Two-component regulatory system</keyword>
<dbReference type="SMART" id="SM00448">
    <property type="entry name" value="REC"/>
    <property type="match status" value="1"/>
</dbReference>
<dbReference type="InterPro" id="IPR001789">
    <property type="entry name" value="Sig_transdc_resp-reg_receiver"/>
</dbReference>
<feature type="compositionally biased region" description="Polar residues" evidence="5">
    <location>
        <begin position="114"/>
        <end position="123"/>
    </location>
</feature>
<feature type="region of interest" description="Disordered" evidence="5">
    <location>
        <begin position="772"/>
        <end position="846"/>
    </location>
</feature>
<feature type="compositionally biased region" description="Basic and acidic residues" evidence="5">
    <location>
        <begin position="772"/>
        <end position="823"/>
    </location>
</feature>
<feature type="region of interest" description="Disordered" evidence="5">
    <location>
        <begin position="15"/>
        <end position="57"/>
    </location>
</feature>
<feature type="region of interest" description="Disordered" evidence="5">
    <location>
        <begin position="431"/>
        <end position="566"/>
    </location>
</feature>
<feature type="compositionally biased region" description="Polar residues" evidence="5">
    <location>
        <begin position="486"/>
        <end position="497"/>
    </location>
</feature>
<feature type="modified residue" description="4-aspartylphosphate" evidence="4">
    <location>
        <position position="634"/>
    </location>
</feature>